<dbReference type="Gene3D" id="1.10.100.10">
    <property type="entry name" value="Insulin-like"/>
    <property type="match status" value="1"/>
</dbReference>
<dbReference type="FunCoup" id="A0A7E5VYN5">
    <property type="interactions" value="216"/>
</dbReference>
<keyword evidence="5" id="KW-1015">Disulfide bond</keyword>
<evidence type="ECO:0000256" key="4">
    <source>
        <dbReference type="ARBA" id="ARBA00022729"/>
    </source>
</evidence>
<protein>
    <submittedName>
        <fullName evidence="10">Insulin-related peptide 2-like</fullName>
    </submittedName>
</protein>
<dbReference type="PANTHER" id="PTHR13647">
    <property type="entry name" value="INSULIN-LIKE PEPTIDE 2-RELATED"/>
    <property type="match status" value="1"/>
</dbReference>
<dbReference type="KEGG" id="tnl:113497883"/>
<dbReference type="RefSeq" id="XP_026733453.1">
    <property type="nucleotide sequence ID" value="XM_026877652.1"/>
</dbReference>
<comment type="subunit">
    <text evidence="2">Heterodimer of a B chain and an A chain linked by two disulfide bonds.</text>
</comment>
<dbReference type="Proteomes" id="UP000322000">
    <property type="component" value="Chromosome 10"/>
</dbReference>
<evidence type="ECO:0000256" key="7">
    <source>
        <dbReference type="SAM" id="SignalP"/>
    </source>
</evidence>
<keyword evidence="6" id="KW-0964">Secreted</keyword>
<dbReference type="PRINTS" id="PR00276">
    <property type="entry name" value="INSULINFAMLY"/>
</dbReference>
<dbReference type="Pfam" id="PF00049">
    <property type="entry name" value="Insulin"/>
    <property type="match status" value="1"/>
</dbReference>
<gene>
    <name evidence="10" type="primary">LOC113497883</name>
</gene>
<proteinExistence type="inferred from homology"/>
<dbReference type="InParanoid" id="A0A7E5VYN5"/>
<dbReference type="InterPro" id="IPR022352">
    <property type="entry name" value="Ins/IGF/rlx"/>
</dbReference>
<reference evidence="10" key="1">
    <citation type="submission" date="2025-08" db="UniProtKB">
        <authorList>
            <consortium name="RefSeq"/>
        </authorList>
    </citation>
    <scope>IDENTIFICATION</scope>
</reference>
<dbReference type="CDD" id="cd04366">
    <property type="entry name" value="IlGF_insulin_bombyxin_like"/>
    <property type="match status" value="1"/>
</dbReference>
<comment type="subcellular location">
    <subcellularLocation>
        <location evidence="6">Secreted</location>
    </subcellularLocation>
</comment>
<dbReference type="GeneID" id="113497883"/>
<evidence type="ECO:0000256" key="5">
    <source>
        <dbReference type="ARBA" id="ARBA00023157"/>
    </source>
</evidence>
<dbReference type="PROSITE" id="PS00262">
    <property type="entry name" value="INSULIN"/>
    <property type="match status" value="1"/>
</dbReference>
<dbReference type="OrthoDB" id="10019596at2759"/>
<dbReference type="SMART" id="SM00078">
    <property type="entry name" value="IlGF"/>
    <property type="match status" value="1"/>
</dbReference>
<dbReference type="AlphaFoldDB" id="A0A7E5VYN5"/>
<accession>A0A7E5VYN5</accession>
<sequence length="86" mass="9349">MMKLVVVVVAVVACAWLSAAQSGVSVYCGRQLSERLSSLCWGEPEQKRGWWVPPAGALAGVRGKRGLVDECCDKPCSIEELLTYCF</sequence>
<feature type="chain" id="PRO_5029011037" evidence="7">
    <location>
        <begin position="21"/>
        <end position="86"/>
    </location>
</feature>
<keyword evidence="9" id="KW-1185">Reference proteome</keyword>
<evidence type="ECO:0000256" key="3">
    <source>
        <dbReference type="ARBA" id="ARBA00022685"/>
    </source>
</evidence>
<comment type="similarity">
    <text evidence="1 6">Belongs to the insulin family.</text>
</comment>
<keyword evidence="3" id="KW-0165">Cleavage on pair of basic residues</keyword>
<organism evidence="9 10">
    <name type="scientific">Trichoplusia ni</name>
    <name type="common">Cabbage looper</name>
    <dbReference type="NCBI Taxonomy" id="7111"/>
    <lineage>
        <taxon>Eukaryota</taxon>
        <taxon>Metazoa</taxon>
        <taxon>Ecdysozoa</taxon>
        <taxon>Arthropoda</taxon>
        <taxon>Hexapoda</taxon>
        <taxon>Insecta</taxon>
        <taxon>Pterygota</taxon>
        <taxon>Neoptera</taxon>
        <taxon>Endopterygota</taxon>
        <taxon>Lepidoptera</taxon>
        <taxon>Glossata</taxon>
        <taxon>Ditrysia</taxon>
        <taxon>Noctuoidea</taxon>
        <taxon>Noctuidae</taxon>
        <taxon>Plusiinae</taxon>
        <taxon>Trichoplusia</taxon>
    </lineage>
</organism>
<dbReference type="GO" id="GO:0005179">
    <property type="term" value="F:hormone activity"/>
    <property type="evidence" value="ECO:0007669"/>
    <property type="project" value="InterPro"/>
</dbReference>
<dbReference type="PANTHER" id="PTHR13647:SF4">
    <property type="entry name" value="INSULIN-LIKE PEPTIDE 1-RELATED"/>
    <property type="match status" value="1"/>
</dbReference>
<evidence type="ECO:0000256" key="2">
    <source>
        <dbReference type="ARBA" id="ARBA00011207"/>
    </source>
</evidence>
<evidence type="ECO:0000313" key="9">
    <source>
        <dbReference type="Proteomes" id="UP000322000"/>
    </source>
</evidence>
<dbReference type="InterPro" id="IPR022353">
    <property type="entry name" value="Insulin_CS"/>
</dbReference>
<dbReference type="InterPro" id="IPR036438">
    <property type="entry name" value="Insulin-like_sf"/>
</dbReference>
<evidence type="ECO:0000256" key="1">
    <source>
        <dbReference type="ARBA" id="ARBA00009034"/>
    </source>
</evidence>
<evidence type="ECO:0000256" key="6">
    <source>
        <dbReference type="RuleBase" id="RU000406"/>
    </source>
</evidence>
<feature type="signal peptide" evidence="7">
    <location>
        <begin position="1"/>
        <end position="20"/>
    </location>
</feature>
<evidence type="ECO:0000259" key="8">
    <source>
        <dbReference type="SMART" id="SM00078"/>
    </source>
</evidence>
<name>A0A7E5VYN5_TRINI</name>
<dbReference type="GO" id="GO:0005576">
    <property type="term" value="C:extracellular region"/>
    <property type="evidence" value="ECO:0007669"/>
    <property type="project" value="UniProtKB-SubCell"/>
</dbReference>
<keyword evidence="4 7" id="KW-0732">Signal</keyword>
<evidence type="ECO:0000313" key="10">
    <source>
        <dbReference type="RefSeq" id="XP_026733453.1"/>
    </source>
</evidence>
<feature type="domain" description="Insulin-like" evidence="8">
    <location>
        <begin position="25"/>
        <end position="85"/>
    </location>
</feature>
<dbReference type="SUPFAM" id="SSF56994">
    <property type="entry name" value="Insulin-like"/>
    <property type="match status" value="1"/>
</dbReference>
<dbReference type="InterPro" id="IPR016179">
    <property type="entry name" value="Insulin-like"/>
</dbReference>